<evidence type="ECO:0008006" key="4">
    <source>
        <dbReference type="Google" id="ProtNLM"/>
    </source>
</evidence>
<dbReference type="OrthoDB" id="3251070at2759"/>
<dbReference type="EMBL" id="ML210172">
    <property type="protein sequence ID" value="TFK26660.1"/>
    <property type="molecule type" value="Genomic_DNA"/>
</dbReference>
<protein>
    <recommendedName>
        <fullName evidence="4">F-box domain-containing protein</fullName>
    </recommendedName>
</protein>
<name>A0A5C3L1Q6_COPMA</name>
<proteinExistence type="predicted"/>
<evidence type="ECO:0000313" key="3">
    <source>
        <dbReference type="Proteomes" id="UP000307440"/>
    </source>
</evidence>
<sequence length="351" mass="39866">MPHRNKKQRAESSSLDLASAQTNERSGFCKIPEELTLEILSYFPSVGPLTSHHKSSKESSKWDPDPILPRYYLDRPNALRALSQTCSAYRSIFLPILWDRLEVCVRAATTTEQFFRHAGLTMIRKCDGLRKNKELASMVKRVHVILTRYKTDIVLKSFTDCLQDLPNLHTIHILHAHTQMTTVIKDAFENVTLPTVRTLIIPGYCHEVLKSCPETRSIRCIRDNGSKLVTVIKSFCKKAEELRGFDFVSNPALAKRMVSAAPNLRILEVPLEPSDGVMTHLKGIKQLSTIDILWRKDDPPTLDNPAVVETIKKLRPILLASPSSEKKYMHLCHRECDRLGGQVTYLDVDLN</sequence>
<reference evidence="2 3" key="1">
    <citation type="journal article" date="2019" name="Nat. Ecol. Evol.">
        <title>Megaphylogeny resolves global patterns of mushroom evolution.</title>
        <authorList>
            <person name="Varga T."/>
            <person name="Krizsan K."/>
            <person name="Foldi C."/>
            <person name="Dima B."/>
            <person name="Sanchez-Garcia M."/>
            <person name="Sanchez-Ramirez S."/>
            <person name="Szollosi G.J."/>
            <person name="Szarkandi J.G."/>
            <person name="Papp V."/>
            <person name="Albert L."/>
            <person name="Andreopoulos W."/>
            <person name="Angelini C."/>
            <person name="Antonin V."/>
            <person name="Barry K.W."/>
            <person name="Bougher N.L."/>
            <person name="Buchanan P."/>
            <person name="Buyck B."/>
            <person name="Bense V."/>
            <person name="Catcheside P."/>
            <person name="Chovatia M."/>
            <person name="Cooper J."/>
            <person name="Damon W."/>
            <person name="Desjardin D."/>
            <person name="Finy P."/>
            <person name="Geml J."/>
            <person name="Haridas S."/>
            <person name="Hughes K."/>
            <person name="Justo A."/>
            <person name="Karasinski D."/>
            <person name="Kautmanova I."/>
            <person name="Kiss B."/>
            <person name="Kocsube S."/>
            <person name="Kotiranta H."/>
            <person name="LaButti K.M."/>
            <person name="Lechner B.E."/>
            <person name="Liimatainen K."/>
            <person name="Lipzen A."/>
            <person name="Lukacs Z."/>
            <person name="Mihaltcheva S."/>
            <person name="Morgado L.N."/>
            <person name="Niskanen T."/>
            <person name="Noordeloos M.E."/>
            <person name="Ohm R.A."/>
            <person name="Ortiz-Santana B."/>
            <person name="Ovrebo C."/>
            <person name="Racz N."/>
            <person name="Riley R."/>
            <person name="Savchenko A."/>
            <person name="Shiryaev A."/>
            <person name="Soop K."/>
            <person name="Spirin V."/>
            <person name="Szebenyi C."/>
            <person name="Tomsovsky M."/>
            <person name="Tulloss R.E."/>
            <person name="Uehling J."/>
            <person name="Grigoriev I.V."/>
            <person name="Vagvolgyi C."/>
            <person name="Papp T."/>
            <person name="Martin F.M."/>
            <person name="Miettinen O."/>
            <person name="Hibbett D.S."/>
            <person name="Nagy L.G."/>
        </authorList>
    </citation>
    <scope>NUCLEOTIDE SEQUENCE [LARGE SCALE GENOMIC DNA]</scope>
    <source>
        <strain evidence="2 3">CBS 121175</strain>
    </source>
</reference>
<dbReference type="Proteomes" id="UP000307440">
    <property type="component" value="Unassembled WGS sequence"/>
</dbReference>
<feature type="compositionally biased region" description="Polar residues" evidence="1">
    <location>
        <begin position="11"/>
        <end position="22"/>
    </location>
</feature>
<evidence type="ECO:0000313" key="2">
    <source>
        <dbReference type="EMBL" id="TFK26660.1"/>
    </source>
</evidence>
<accession>A0A5C3L1Q6</accession>
<gene>
    <name evidence="2" type="ORF">FA15DRAFT_263770</name>
</gene>
<feature type="region of interest" description="Disordered" evidence="1">
    <location>
        <begin position="1"/>
        <end position="22"/>
    </location>
</feature>
<organism evidence="2 3">
    <name type="scientific">Coprinopsis marcescibilis</name>
    <name type="common">Agaric fungus</name>
    <name type="synonym">Psathyrella marcescibilis</name>
    <dbReference type="NCBI Taxonomy" id="230819"/>
    <lineage>
        <taxon>Eukaryota</taxon>
        <taxon>Fungi</taxon>
        <taxon>Dikarya</taxon>
        <taxon>Basidiomycota</taxon>
        <taxon>Agaricomycotina</taxon>
        <taxon>Agaricomycetes</taxon>
        <taxon>Agaricomycetidae</taxon>
        <taxon>Agaricales</taxon>
        <taxon>Agaricineae</taxon>
        <taxon>Psathyrellaceae</taxon>
        <taxon>Coprinopsis</taxon>
    </lineage>
</organism>
<dbReference type="InterPro" id="IPR032675">
    <property type="entry name" value="LRR_dom_sf"/>
</dbReference>
<keyword evidence="3" id="KW-1185">Reference proteome</keyword>
<dbReference type="AlphaFoldDB" id="A0A5C3L1Q6"/>
<dbReference type="Gene3D" id="3.80.10.10">
    <property type="entry name" value="Ribonuclease Inhibitor"/>
    <property type="match status" value="1"/>
</dbReference>
<evidence type="ECO:0000256" key="1">
    <source>
        <dbReference type="SAM" id="MobiDB-lite"/>
    </source>
</evidence>